<dbReference type="CDD" id="cd01092">
    <property type="entry name" value="APP-like"/>
    <property type="match status" value="1"/>
</dbReference>
<dbReference type="STRING" id="745368.SAMN02745178_01764"/>
<evidence type="ECO:0000259" key="1">
    <source>
        <dbReference type="Pfam" id="PF00557"/>
    </source>
</evidence>
<dbReference type="Pfam" id="PF00557">
    <property type="entry name" value="Peptidase_M24"/>
    <property type="match status" value="1"/>
</dbReference>
<dbReference type="EMBL" id="FUYF01000009">
    <property type="protein sequence ID" value="SKA87744.1"/>
    <property type="molecule type" value="Genomic_DNA"/>
</dbReference>
<proteinExistence type="predicted"/>
<dbReference type="GeneID" id="93338220"/>
<dbReference type="Proteomes" id="UP000190286">
    <property type="component" value="Unassembled WGS sequence"/>
</dbReference>
<feature type="domain" description="Creatinase N-terminal" evidence="2">
    <location>
        <begin position="6"/>
        <end position="131"/>
    </location>
</feature>
<dbReference type="InterPro" id="IPR050659">
    <property type="entry name" value="Peptidase_M24B"/>
</dbReference>
<dbReference type="AlphaFoldDB" id="A0A1T4XDV2"/>
<dbReference type="Pfam" id="PF01321">
    <property type="entry name" value="Creatinase_N"/>
    <property type="match status" value="1"/>
</dbReference>
<protein>
    <submittedName>
        <fullName evidence="3">Xaa-Pro dipeptidase</fullName>
    </submittedName>
</protein>
<gene>
    <name evidence="3" type="ORF">SAMN02745178_01764</name>
</gene>
<dbReference type="Gene3D" id="3.90.230.10">
    <property type="entry name" value="Creatinase/methionine aminopeptidase superfamily"/>
    <property type="match status" value="1"/>
</dbReference>
<evidence type="ECO:0000313" key="3">
    <source>
        <dbReference type="EMBL" id="SKA87744.1"/>
    </source>
</evidence>
<dbReference type="InterPro" id="IPR029149">
    <property type="entry name" value="Creatin/AminoP/Spt16_N"/>
</dbReference>
<dbReference type="RefSeq" id="WP_078784680.1">
    <property type="nucleotide sequence ID" value="NZ_FUYF01000009.1"/>
</dbReference>
<dbReference type="PANTHER" id="PTHR46112:SF3">
    <property type="entry name" value="AMINOPEPTIDASE YPDF"/>
    <property type="match status" value="1"/>
</dbReference>
<dbReference type="InterPro" id="IPR000994">
    <property type="entry name" value="Pept_M24"/>
</dbReference>
<accession>A0A1T4XDV2</accession>
<sequence>MLKTERMDRVRAALRAQGLTQMIVCDPKSVWYLTGVAVEPYERLLALYLPTEGEPVLFLNRLFNVPEPPCRTVWHTDTDKPVAQIAEVVDAGRPLGIDKEWPAKFLIPLMETHPGMQVVLSSDCVDDCRACKDAEEQTLMREASRINDAVNEAAKHYIKAGMTEREVAEFIDAQYRAHGCEGPSFTTIVSFGANAADPHHEPDDTVLKEGDCVLFDMGCVKSRYCSDMTRTWFCGQPTEKQAAVHDLVRRANEAAEALIKPGVRLCELDAAARDLITEAGYGAYFNHRLGHFIGQTDHEKGDVSSANTAVARPGMIFSIEPGVYLPGEFGVRVEDLVLVTETGCEVLNRNDKHWDVVGL</sequence>
<reference evidence="3 4" key="1">
    <citation type="submission" date="2017-02" db="EMBL/GenBank/DDBJ databases">
        <authorList>
            <person name="Peterson S.W."/>
        </authorList>
    </citation>
    <scope>NUCLEOTIDE SEQUENCE [LARGE SCALE GENOMIC DNA]</scope>
    <source>
        <strain evidence="3 4">ATCC 27749</strain>
    </source>
</reference>
<dbReference type="PANTHER" id="PTHR46112">
    <property type="entry name" value="AMINOPEPTIDASE"/>
    <property type="match status" value="1"/>
</dbReference>
<dbReference type="InterPro" id="IPR000587">
    <property type="entry name" value="Creatinase_N"/>
</dbReference>
<keyword evidence="4" id="KW-1185">Reference proteome</keyword>
<organism evidence="3 4">
    <name type="scientific">Gemmiger formicilis</name>
    <dbReference type="NCBI Taxonomy" id="745368"/>
    <lineage>
        <taxon>Bacteria</taxon>
        <taxon>Bacillati</taxon>
        <taxon>Bacillota</taxon>
        <taxon>Clostridia</taxon>
        <taxon>Eubacteriales</taxon>
        <taxon>Gemmiger</taxon>
    </lineage>
</organism>
<name>A0A1T4XDV2_9FIRM</name>
<dbReference type="InterPro" id="IPR036005">
    <property type="entry name" value="Creatinase/aminopeptidase-like"/>
</dbReference>
<dbReference type="SUPFAM" id="SSF55920">
    <property type="entry name" value="Creatinase/aminopeptidase"/>
    <property type="match status" value="1"/>
</dbReference>
<evidence type="ECO:0000313" key="4">
    <source>
        <dbReference type="Proteomes" id="UP000190286"/>
    </source>
</evidence>
<evidence type="ECO:0000259" key="2">
    <source>
        <dbReference type="Pfam" id="PF01321"/>
    </source>
</evidence>
<feature type="domain" description="Peptidase M24" evidence="1">
    <location>
        <begin position="139"/>
        <end position="341"/>
    </location>
</feature>
<dbReference type="Gene3D" id="3.40.350.10">
    <property type="entry name" value="Creatinase/prolidase N-terminal domain"/>
    <property type="match status" value="1"/>
</dbReference>
<dbReference type="SUPFAM" id="SSF53092">
    <property type="entry name" value="Creatinase/prolidase N-terminal domain"/>
    <property type="match status" value="1"/>
</dbReference>